<organism evidence="2 3">
    <name type="scientific">Cudoniella acicularis</name>
    <dbReference type="NCBI Taxonomy" id="354080"/>
    <lineage>
        <taxon>Eukaryota</taxon>
        <taxon>Fungi</taxon>
        <taxon>Dikarya</taxon>
        <taxon>Ascomycota</taxon>
        <taxon>Pezizomycotina</taxon>
        <taxon>Leotiomycetes</taxon>
        <taxon>Helotiales</taxon>
        <taxon>Tricladiaceae</taxon>
        <taxon>Cudoniella</taxon>
    </lineage>
</organism>
<evidence type="ECO:0000313" key="3">
    <source>
        <dbReference type="Proteomes" id="UP000566819"/>
    </source>
</evidence>
<sequence length="267" mass="29596">MGFWNEKHSSTAASTSVASMEPLRTTHRDSGYLLSEFEKKDLAYKKRIRILRFISRLVSLILNALVMGTLSYALAKYFLTRNHVLPGGTNPWITPTTLWPSLMLLGIATVTFILNAITLFAYCCGGVQSANKASTVTSVAGYIFLAAHLVAWVVAAGLYRYGRTGNDLWGYSCSDKADAVQEQVQSFLDFGKLCTMQQGTWFISIIEAGVYLLTLIVTIFMVRRASTKKKLGKIRESLSMQTEYAHTVEMGSMHNTRGGNKYMPLSG</sequence>
<dbReference type="Proteomes" id="UP000566819">
    <property type="component" value="Unassembled WGS sequence"/>
</dbReference>
<dbReference type="PANTHER" id="PTHR42069">
    <property type="entry name" value="HYPHAL ANASTAMOSIS-8 PROTEIN"/>
    <property type="match status" value="1"/>
</dbReference>
<dbReference type="AlphaFoldDB" id="A0A8H4R967"/>
<feature type="transmembrane region" description="Helical" evidence="1">
    <location>
        <begin position="53"/>
        <end position="79"/>
    </location>
</feature>
<dbReference type="OrthoDB" id="5371583at2759"/>
<keyword evidence="1" id="KW-0812">Transmembrane</keyword>
<comment type="caution">
    <text evidence="2">The sequence shown here is derived from an EMBL/GenBank/DDBJ whole genome shotgun (WGS) entry which is preliminary data.</text>
</comment>
<evidence type="ECO:0000313" key="2">
    <source>
        <dbReference type="EMBL" id="KAF4624490.1"/>
    </source>
</evidence>
<proteinExistence type="predicted"/>
<feature type="transmembrane region" description="Helical" evidence="1">
    <location>
        <begin position="139"/>
        <end position="159"/>
    </location>
</feature>
<feature type="transmembrane region" description="Helical" evidence="1">
    <location>
        <begin position="99"/>
        <end position="127"/>
    </location>
</feature>
<reference evidence="2 3" key="1">
    <citation type="submission" date="2020-03" db="EMBL/GenBank/DDBJ databases">
        <title>Draft Genome Sequence of Cudoniella acicularis.</title>
        <authorList>
            <person name="Buettner E."/>
            <person name="Kellner H."/>
        </authorList>
    </citation>
    <scope>NUCLEOTIDE SEQUENCE [LARGE SCALE GENOMIC DNA]</scope>
    <source>
        <strain evidence="2 3">DSM 108380</strain>
    </source>
</reference>
<keyword evidence="1" id="KW-0472">Membrane</keyword>
<gene>
    <name evidence="2" type="ORF">G7Y89_g13682</name>
</gene>
<protein>
    <recommendedName>
        <fullName evidence="4">MARVEL domain-containing protein</fullName>
    </recommendedName>
</protein>
<evidence type="ECO:0008006" key="4">
    <source>
        <dbReference type="Google" id="ProtNLM"/>
    </source>
</evidence>
<evidence type="ECO:0000256" key="1">
    <source>
        <dbReference type="SAM" id="Phobius"/>
    </source>
</evidence>
<dbReference type="PANTHER" id="PTHR42069:SF1">
    <property type="entry name" value="MARVEL DOMAIN-CONTAINING PROTEIN"/>
    <property type="match status" value="1"/>
</dbReference>
<keyword evidence="1" id="KW-1133">Transmembrane helix</keyword>
<accession>A0A8H4R967</accession>
<dbReference type="EMBL" id="JAAMPI010001642">
    <property type="protein sequence ID" value="KAF4624490.1"/>
    <property type="molecule type" value="Genomic_DNA"/>
</dbReference>
<keyword evidence="3" id="KW-1185">Reference proteome</keyword>
<feature type="transmembrane region" description="Helical" evidence="1">
    <location>
        <begin position="201"/>
        <end position="222"/>
    </location>
</feature>
<name>A0A8H4R967_9HELO</name>